<gene>
    <name evidence="3" type="ORF">HZF06_09065</name>
</gene>
<evidence type="ECO:0000259" key="2">
    <source>
        <dbReference type="Pfam" id="PF09992"/>
    </source>
</evidence>
<dbReference type="Proteomes" id="UP000512286">
    <property type="component" value="Chromosome"/>
</dbReference>
<dbReference type="KEGG" id="cint:HZF06_09065"/>
<dbReference type="GO" id="GO:0016798">
    <property type="term" value="F:hydrolase activity, acting on glycosyl bonds"/>
    <property type="evidence" value="ECO:0007669"/>
    <property type="project" value="UniProtKB-KW"/>
</dbReference>
<sequence>MNKNKSKAKARKKKRRKKISLKRVFAFILFEIVFTAIVGPFFLYYGPFENVRKGFVGAAMTSYKSQFLATWFLSEEKINKILAENNNYEEISQDVESKEVEIPKTHDETIERYNIDGGDKFKGYLLIVKDPTRVKVGYSSKLGREGQTLSQIVENNDAIAGINAGGFTDGNSTAKWTGTGGQPEGVILNEGNIVFKGADENQKIDMIAINKDGRLIIGKYSINELNELGAKEVVTFGPTLVVNGKPTIRSGDGGWGIAPRTVIGQRSDGSIMLLVIDGRQLFGSVGATLREAQDLMIEYGAVNAANLDGGKSTTMYYEGEVINTPSDSLGERSIPTAFIVK</sequence>
<accession>A0A7D7A2L9</accession>
<dbReference type="PANTHER" id="PTHR40446:SF2">
    <property type="entry name" value="N-ACETYLGLUCOSAMINE-1-PHOSPHODIESTER ALPHA-N-ACETYLGLUCOSAMINIDASE"/>
    <property type="match status" value="1"/>
</dbReference>
<evidence type="ECO:0000256" key="1">
    <source>
        <dbReference type="SAM" id="Phobius"/>
    </source>
</evidence>
<evidence type="ECO:0000313" key="3">
    <source>
        <dbReference type="EMBL" id="QLY81715.1"/>
    </source>
</evidence>
<dbReference type="EMBL" id="CP059378">
    <property type="protein sequence ID" value="QLY81715.1"/>
    <property type="molecule type" value="Genomic_DNA"/>
</dbReference>
<keyword evidence="1" id="KW-0472">Membrane</keyword>
<dbReference type="AlphaFoldDB" id="A0A7D7A2L9"/>
<name>A0A7D7A2L9_9CLOT</name>
<feature type="transmembrane region" description="Helical" evidence="1">
    <location>
        <begin position="21"/>
        <end position="45"/>
    </location>
</feature>
<protein>
    <submittedName>
        <fullName evidence="3">Phosphodiester glycosidase family protein</fullName>
    </submittedName>
</protein>
<dbReference type="PANTHER" id="PTHR40446">
    <property type="entry name" value="N-ACETYLGLUCOSAMINE-1-PHOSPHODIESTER ALPHA-N-ACETYLGLUCOSAMINIDASE"/>
    <property type="match status" value="1"/>
</dbReference>
<dbReference type="InterPro" id="IPR018711">
    <property type="entry name" value="NAGPA"/>
</dbReference>
<dbReference type="RefSeq" id="WP_181603256.1">
    <property type="nucleotide sequence ID" value="NZ_CP059378.1"/>
</dbReference>
<keyword evidence="3" id="KW-0378">Hydrolase</keyword>
<keyword evidence="1" id="KW-0812">Transmembrane</keyword>
<keyword evidence="3" id="KW-0326">Glycosidase</keyword>
<feature type="domain" description="Phosphodiester glycosidase" evidence="2">
    <location>
        <begin position="156"/>
        <end position="340"/>
    </location>
</feature>
<reference evidence="3 4" key="1">
    <citation type="submission" date="2020-07" db="EMBL/GenBank/DDBJ databases">
        <title>Electron transfer.</title>
        <authorList>
            <person name="Huang L."/>
            <person name="Liu X."/>
            <person name="Zhou S."/>
        </authorList>
    </citation>
    <scope>NUCLEOTIDE SEQUENCE [LARGE SCALE GENOMIC DNA]</scope>
    <source>
        <strain evidence="3 4">Lx1</strain>
    </source>
</reference>
<evidence type="ECO:0000313" key="4">
    <source>
        <dbReference type="Proteomes" id="UP000512286"/>
    </source>
</evidence>
<keyword evidence="1" id="KW-1133">Transmembrane helix</keyword>
<proteinExistence type="predicted"/>
<dbReference type="Pfam" id="PF09992">
    <property type="entry name" value="NAGPA"/>
    <property type="match status" value="1"/>
</dbReference>
<organism evidence="3 4">
    <name type="scientific">Clostridium intestinale</name>
    <dbReference type="NCBI Taxonomy" id="36845"/>
    <lineage>
        <taxon>Bacteria</taxon>
        <taxon>Bacillati</taxon>
        <taxon>Bacillota</taxon>
        <taxon>Clostridia</taxon>
        <taxon>Eubacteriales</taxon>
        <taxon>Clostridiaceae</taxon>
        <taxon>Clostridium</taxon>
    </lineage>
</organism>